<dbReference type="AlphaFoldDB" id="A0A2M9AQA9"/>
<dbReference type="InterPro" id="IPR011042">
    <property type="entry name" value="6-blade_b-propeller_TolB-like"/>
</dbReference>
<dbReference type="InterPro" id="IPR052918">
    <property type="entry name" value="Motility_Chemotaxis_Reg"/>
</dbReference>
<dbReference type="SUPFAM" id="SSF101898">
    <property type="entry name" value="NHL repeat"/>
    <property type="match status" value="1"/>
</dbReference>
<dbReference type="RefSeq" id="WP_100338812.1">
    <property type="nucleotide sequence ID" value="NZ_PGFA01000005.1"/>
</dbReference>
<dbReference type="PANTHER" id="PTHR35580:SF1">
    <property type="entry name" value="PHYTASE-LIKE DOMAIN-CONTAINING PROTEIN"/>
    <property type="match status" value="1"/>
</dbReference>
<protein>
    <submittedName>
        <fullName evidence="3">Putative secreted protein (Por secretion system target)</fullName>
    </submittedName>
</protein>
<name>A0A2M9AQA9_9BACT</name>
<keyword evidence="1" id="KW-0732">Signal</keyword>
<keyword evidence="4" id="KW-1185">Reference proteome</keyword>
<evidence type="ECO:0000256" key="1">
    <source>
        <dbReference type="SAM" id="SignalP"/>
    </source>
</evidence>
<comment type="caution">
    <text evidence="3">The sequence shown here is derived from an EMBL/GenBank/DDBJ whole genome shotgun (WGS) entry which is preliminary data.</text>
</comment>
<evidence type="ECO:0000259" key="2">
    <source>
        <dbReference type="Pfam" id="PF18962"/>
    </source>
</evidence>
<feature type="signal peptide" evidence="1">
    <location>
        <begin position="1"/>
        <end position="18"/>
    </location>
</feature>
<dbReference type="NCBIfam" id="TIGR04183">
    <property type="entry name" value="Por_Secre_tail"/>
    <property type="match status" value="1"/>
</dbReference>
<dbReference type="Gene3D" id="2.120.10.30">
    <property type="entry name" value="TolB, C-terminal domain"/>
    <property type="match status" value="1"/>
</dbReference>
<dbReference type="OrthoDB" id="610424at2"/>
<proteinExistence type="predicted"/>
<dbReference type="Pfam" id="PF18962">
    <property type="entry name" value="Por_Secre_tail"/>
    <property type="match status" value="1"/>
</dbReference>
<organism evidence="3 4">
    <name type="scientific">Hymenobacter chitinivorans DSM 11115</name>
    <dbReference type="NCBI Taxonomy" id="1121954"/>
    <lineage>
        <taxon>Bacteria</taxon>
        <taxon>Pseudomonadati</taxon>
        <taxon>Bacteroidota</taxon>
        <taxon>Cytophagia</taxon>
        <taxon>Cytophagales</taxon>
        <taxon>Hymenobacteraceae</taxon>
        <taxon>Hymenobacter</taxon>
    </lineage>
</organism>
<sequence>MKQLFLALALFACLTARAQPATWNWVRAVAGSNPIMALATDANGDFYITGNFTDRLQLGATELTNPGPCLYIAKLNAAGTVLRATTIPASLQVLPTGLALDALGNCYLTGLFQGTLTYPGGSITSQSSYGQDVLVLKCSPAGRVQWARQISSTSQDRYGAGNAGWAIAVDQAGNSFVTGNVSGTTVQIGEQSFTNRQGQAFVASYSPQGAVRWAKVWNKPADYAFSQGRGAAVDAEGNCYVSGNFFGTLALDGTTVQPAGYDNSVFMARFDARNGQLRWLQAPNGNGDGKCLATDRAGKIYVANGFSGTATLGGTTLTSTGDNDIYVARYNRQGQAEWATRLGGANYDFPTNIAVDKHSGSTYLTGSESITTAYQGFIAQLLPNGKLKSTDLVGGPGTSTGTVLALDGHNTVYTCGILTGSCQFGARTITTEFTETYLARFGPSGTGNPGCVAARLESSVFPNPAQGRFTLRIQAPATDQSVKATLYNPFGRIVAQQTVRPGPGSTDATFDTAGLPSGLYVLNLEHNQQVTTQLVTVR</sequence>
<evidence type="ECO:0000313" key="4">
    <source>
        <dbReference type="Proteomes" id="UP000228535"/>
    </source>
</evidence>
<dbReference type="Pfam" id="PF06739">
    <property type="entry name" value="SBBP"/>
    <property type="match status" value="1"/>
</dbReference>
<dbReference type="InterPro" id="IPR010620">
    <property type="entry name" value="SBBP_repeat"/>
</dbReference>
<accession>A0A2M9AQA9</accession>
<gene>
    <name evidence="3" type="ORF">CLV45_4576</name>
</gene>
<feature type="chain" id="PRO_5014883359" evidence="1">
    <location>
        <begin position="19"/>
        <end position="538"/>
    </location>
</feature>
<reference evidence="3 4" key="1">
    <citation type="submission" date="2017-11" db="EMBL/GenBank/DDBJ databases">
        <title>Genomic Encyclopedia of Archaeal and Bacterial Type Strains, Phase II (KMG-II): From Individual Species to Whole Genera.</title>
        <authorList>
            <person name="Goeker M."/>
        </authorList>
    </citation>
    <scope>NUCLEOTIDE SEQUENCE [LARGE SCALE GENOMIC DNA]</scope>
    <source>
        <strain evidence="3 4">DSM 11115</strain>
    </source>
</reference>
<evidence type="ECO:0000313" key="3">
    <source>
        <dbReference type="EMBL" id="PJJ47886.1"/>
    </source>
</evidence>
<dbReference type="EMBL" id="PGFA01000005">
    <property type="protein sequence ID" value="PJJ47886.1"/>
    <property type="molecule type" value="Genomic_DNA"/>
</dbReference>
<dbReference type="Proteomes" id="UP000228535">
    <property type="component" value="Unassembled WGS sequence"/>
</dbReference>
<dbReference type="PANTHER" id="PTHR35580">
    <property type="entry name" value="CELL SURFACE GLYCOPROTEIN (S-LAYER PROTEIN)-LIKE PROTEIN"/>
    <property type="match status" value="1"/>
</dbReference>
<feature type="domain" description="Secretion system C-terminal sorting" evidence="2">
    <location>
        <begin position="460"/>
        <end position="533"/>
    </location>
</feature>
<dbReference type="InterPro" id="IPR026444">
    <property type="entry name" value="Secre_tail"/>
</dbReference>